<dbReference type="Pfam" id="PF03797">
    <property type="entry name" value="Autotransporter"/>
    <property type="match status" value="1"/>
</dbReference>
<organism evidence="3 4">
    <name type="scientific">Duffyella gerundensis</name>
    <dbReference type="NCBI Taxonomy" id="1619313"/>
    <lineage>
        <taxon>Bacteria</taxon>
        <taxon>Pseudomonadati</taxon>
        <taxon>Pseudomonadota</taxon>
        <taxon>Gammaproteobacteria</taxon>
        <taxon>Enterobacterales</taxon>
        <taxon>Erwiniaceae</taxon>
        <taxon>Duffyella</taxon>
    </lineage>
</organism>
<evidence type="ECO:0000256" key="1">
    <source>
        <dbReference type="SAM" id="SignalP"/>
    </source>
</evidence>
<dbReference type="InterPro" id="IPR051551">
    <property type="entry name" value="Autotransporter_adhesion"/>
</dbReference>
<keyword evidence="1" id="KW-0732">Signal</keyword>
<dbReference type="Gene3D" id="2.160.20.20">
    <property type="match status" value="1"/>
</dbReference>
<dbReference type="EMBL" id="LN907827">
    <property type="protein sequence ID" value="CUU25389.1"/>
    <property type="molecule type" value="Genomic_DNA"/>
</dbReference>
<proteinExistence type="predicted"/>
<sequence>MRFKPNPVMLALLAAPIIVCSTFYAHAATIDAWTPEANDAQAGAINVINRSETLEGNPRFTPGETGAVNTTLGQVVIAAGSDYLNQDRLNPGPQNAAVLVPDPVTGGQITFQVYDSARLIALDPVTGATRVPDIQNVNNKQYIDARVANIGNGGVLDINLGQPNAAASAASNSWQMAAKQTTLFDVTDGGVANWNSNNRIDFTGSAAALVNGVAQQSWDVTSLATYNGTFSVQTLDGSSTTFTVTNASQLQAYNNWLIDQLKAGSLDKNSYLTEFNKALTTRTGTIVYNVSATAPDEVTQPIGLRRVINAAGAGSRINLAAGKTLEVTGATGGAIHASDGAEAIIDGTLASRGTFLNSGAALVLDNSSLGINNGVINGGFLNSTAGTVNGAPSFGTDAVTVNSGSRFDNTGIVNLATNGSSAPNGVAAINLGDNGQATNSGNINVGVASTSSRGTTSGVLLTRASSTFTNSATGNIYLGRGPQNTLSDSAADTALNQSGLTSGIALVADGVAINQGTITLGSRVQNGAGMSVSGAAAATLQNQGVIDVNGAASRIPRENIGMSVLNSGGNIENSGTINLNGVNGTGIKVVATAGNRSQASSTGVINVAGGADPSSGTRNFGIWVEGQGSGESAATVDGAINLSGDGAIGVHARGNATVTVSPDAVPRFAQGSNQIAFFAYGPNANINVADNNAFDVTTRGSTLFRLEQGADFDGSDLTLGVSGEGAVGVIGTGGGDTRINTQNAEINVSGNGATGVIIEGGASGIIDQATRIDLNGRNAIGALADGQKHTLAGSNSGSPSAATSLSSAAELDSAQEGIVGYIARNRASLTNTGNIAFTGAGTTGLRVESGASGTNSGTISIGNGGSGIIVDSNGSALTTTATNTGVINVNGGSSAARSRGVTASGARAVANLNGGSFNLNGVGALGAEAINGGRVNVSAASTPQFNNRDQIAYRAAGRDSAIDSASNALTITSAGSTGYRIDDGAALRFSSANTLTTAADGSTGVIISGNGSTLASGNSRLQVNGADSHGVRVEGGASATLDAASQLILNGERAVGVLVDNLRTDLSNALDGSTAASSVINNAVIGGGGTGVIAFDIANGATLRNTGQVDLTGSNTIGIRTRSGSTLVNDGTVNVANGTGMDISGGGTTLAKGGTINVGGGIAGVRISNGAQLALTGSDTLITSGGAAHGVLLDNGAAGFTASDARLHVTGSGNGIENRAGLQQVSLNNLTIDVTNGSGIRTAVPFDPASTVTVNVRGSGSGLTIANADGGVTGGDLSLGSGYVFNVDGAGGTGIRANTTGTINSAATVNINSRDGGSALVSSTARTIIHSGTFTSASLTSPVVDLRGGQTLFENVGTIITATPDSVAVAGSNASDVVLLTRGEIRGDINPGGGSDRFQWTGGVLDGSLTMGNDVNNVADIRGVDLSKTRHLTAGSATGNTLTLSDVSWRGGSFVTDDLNKGVNLGGGWSTINFNNSAWTLTDNLQLAHSVVNIGSDSVLYAGNGVNPTIAGGSDRSVAVNNAGIIDLTNGSGVPGNWLTINGDLNSLGGQAKLATRLNAGGAVANQFSDKLLVAGNTSQGTTLLDVRLNAASTGNLTDLNRNSAIDADEGITLAQVAGSARSDSFALRNGYLAAGPWKYELYSFSPGNSDAAQRQISGAADGNFWDYRLANSYVCQGEESCAPVLRNGAFSVGDNARIAVIPQVPAYVSAPVGLAYYSAAIVDDLHKRLGELRHQQTLPAGDGGELFVRYIGANLTYNTDRSFRDFGYDMDIDYSAVQIGGNLIRLDGEQDSLRGGVAFTRGNTRLRPDAADGFSSTTFDSDSLAFYGTWQRNNGFYLDGVLSFDRHRGETDIAQQREVANIKGHGWNASLEGGYPWLFANGVRLEPQAQLMVMQLDMSNFTDKTNTKVSYDRYNQTIGRLGARLDRSWSDDSLRQYTPYLRANYYRGWGKDAKTRISAADNDRLGNTFGSGGFGQMAEAGAGGTVTFKNAVSLYTEVDYRHELDGNGAKGWRYNAGVRWQF</sequence>
<protein>
    <submittedName>
        <fullName evidence="3">Transporter</fullName>
    </submittedName>
</protein>
<feature type="domain" description="Autotransporter" evidence="2">
    <location>
        <begin position="1740"/>
        <end position="2023"/>
    </location>
</feature>
<dbReference type="SMART" id="SM00869">
    <property type="entry name" value="Autotransporter"/>
    <property type="match status" value="1"/>
</dbReference>
<dbReference type="PROSITE" id="PS51208">
    <property type="entry name" value="AUTOTRANSPORTER"/>
    <property type="match status" value="1"/>
</dbReference>
<dbReference type="InterPro" id="IPR006315">
    <property type="entry name" value="OM_autotransptr_brl_dom"/>
</dbReference>
<dbReference type="OrthoDB" id="8610050at2"/>
<dbReference type="STRING" id="1619313.EM595_3158"/>
<dbReference type="Proteomes" id="UP000059419">
    <property type="component" value="Chromosome 1"/>
</dbReference>
<evidence type="ECO:0000313" key="4">
    <source>
        <dbReference type="Proteomes" id="UP000059419"/>
    </source>
</evidence>
<dbReference type="RefSeq" id="WP_067434149.1">
    <property type="nucleotide sequence ID" value="NZ_LN907827.1"/>
</dbReference>
<dbReference type="InterPro" id="IPR036709">
    <property type="entry name" value="Autotransporte_beta_dom_sf"/>
</dbReference>
<accession>A0A0U5ED74</accession>
<keyword evidence="4" id="KW-1185">Reference proteome</keyword>
<dbReference type="SUPFAM" id="SSF51126">
    <property type="entry name" value="Pectin lyase-like"/>
    <property type="match status" value="1"/>
</dbReference>
<gene>
    <name evidence="3" type="ORF">EM595_3158</name>
</gene>
<dbReference type="KEGG" id="ege:EM595_3158"/>
<dbReference type="InterPro" id="IPR011050">
    <property type="entry name" value="Pectin_lyase_fold/virulence"/>
</dbReference>
<feature type="chain" id="PRO_5006856214" evidence="1">
    <location>
        <begin position="28"/>
        <end position="2023"/>
    </location>
</feature>
<feature type="signal peptide" evidence="1">
    <location>
        <begin position="1"/>
        <end position="27"/>
    </location>
</feature>
<dbReference type="NCBIfam" id="TIGR01414">
    <property type="entry name" value="autotrans_barl"/>
    <property type="match status" value="1"/>
</dbReference>
<evidence type="ECO:0000313" key="3">
    <source>
        <dbReference type="EMBL" id="CUU25389.1"/>
    </source>
</evidence>
<dbReference type="PATRIC" id="fig|1619313.3.peg.3278"/>
<dbReference type="SUPFAM" id="SSF103515">
    <property type="entry name" value="Autotransporter"/>
    <property type="match status" value="1"/>
</dbReference>
<dbReference type="InterPro" id="IPR012332">
    <property type="entry name" value="Autotransporter_pectin_lyase_C"/>
</dbReference>
<dbReference type="InterPro" id="IPR005546">
    <property type="entry name" value="Autotransporte_beta"/>
</dbReference>
<name>A0A0U5ED74_9GAMM</name>
<dbReference type="PANTHER" id="PTHR35037:SF3">
    <property type="entry name" value="C-TERMINAL REGION OF AIDA-LIKE PROTEIN"/>
    <property type="match status" value="1"/>
</dbReference>
<dbReference type="Gene3D" id="2.40.128.130">
    <property type="entry name" value="Autotransporter beta-domain"/>
    <property type="match status" value="1"/>
</dbReference>
<dbReference type="GO" id="GO:0019867">
    <property type="term" value="C:outer membrane"/>
    <property type="evidence" value="ECO:0007669"/>
    <property type="project" value="InterPro"/>
</dbReference>
<reference evidence="4" key="1">
    <citation type="submission" date="2015-11" db="EMBL/GenBank/DDBJ databases">
        <authorList>
            <person name="Blom J."/>
        </authorList>
    </citation>
    <scope>NUCLEOTIDE SEQUENCE [LARGE SCALE GENOMIC DNA]</scope>
</reference>
<evidence type="ECO:0000259" key="2">
    <source>
        <dbReference type="PROSITE" id="PS51208"/>
    </source>
</evidence>
<dbReference type="PANTHER" id="PTHR35037">
    <property type="entry name" value="C-TERMINAL REGION OF AIDA-LIKE PROTEIN"/>
    <property type="match status" value="1"/>
</dbReference>